<dbReference type="GO" id="GO:0005886">
    <property type="term" value="C:plasma membrane"/>
    <property type="evidence" value="ECO:0007669"/>
    <property type="project" value="UniProtKB-SubCell"/>
</dbReference>
<evidence type="ECO:0000313" key="12">
    <source>
        <dbReference type="EMBL" id="QOS39847.1"/>
    </source>
</evidence>
<keyword evidence="9 10" id="KW-0472">Membrane</keyword>
<dbReference type="AlphaFoldDB" id="A0A840SCF4"/>
<feature type="transmembrane region" description="Helical" evidence="10">
    <location>
        <begin position="33"/>
        <end position="55"/>
    </location>
</feature>
<evidence type="ECO:0000256" key="4">
    <source>
        <dbReference type="ARBA" id="ARBA00022475"/>
    </source>
</evidence>
<evidence type="ECO:0000256" key="7">
    <source>
        <dbReference type="ARBA" id="ARBA00022779"/>
    </source>
</evidence>
<proteinExistence type="inferred from homology"/>
<keyword evidence="13" id="KW-1185">Reference proteome</keyword>
<keyword evidence="5 10" id="KW-0145">Chemotaxis</keyword>
<evidence type="ECO:0000256" key="1">
    <source>
        <dbReference type="ARBA" id="ARBA00002254"/>
    </source>
</evidence>
<keyword evidence="11" id="KW-0969">Cilium</keyword>
<evidence type="ECO:0000313" key="11">
    <source>
        <dbReference type="EMBL" id="MBB5218465.1"/>
    </source>
</evidence>
<accession>A0A840SCF4</accession>
<evidence type="ECO:0000256" key="5">
    <source>
        <dbReference type="ARBA" id="ARBA00022500"/>
    </source>
</evidence>
<keyword evidence="8 10" id="KW-1133">Transmembrane helix</keyword>
<evidence type="ECO:0000256" key="3">
    <source>
        <dbReference type="ARBA" id="ARBA00008281"/>
    </source>
</evidence>
<evidence type="ECO:0000256" key="8">
    <source>
        <dbReference type="ARBA" id="ARBA00022989"/>
    </source>
</evidence>
<evidence type="ECO:0000256" key="9">
    <source>
        <dbReference type="ARBA" id="ARBA00023136"/>
    </source>
</evidence>
<dbReference type="GO" id="GO:0071973">
    <property type="term" value="P:bacterial-type flagellum-dependent cell motility"/>
    <property type="evidence" value="ECO:0007669"/>
    <property type="project" value="InterPro"/>
</dbReference>
<evidence type="ECO:0000256" key="2">
    <source>
        <dbReference type="ARBA" id="ARBA00004162"/>
    </source>
</evidence>
<reference evidence="12 14" key="1">
    <citation type="submission" date="2018-08" db="EMBL/GenBank/DDBJ databases">
        <title>The first complete genome of Treponema rectale (CHPAT), a commensal spirochete of the bovine rectum.</title>
        <authorList>
            <person name="Staton G.J."/>
            <person name="Clegg S.R."/>
            <person name="Carter S.D."/>
            <person name="Radford A.D."/>
            <person name="Darby A."/>
            <person name="Hall N."/>
            <person name="Birtles R.J."/>
            <person name="Evans N.J."/>
        </authorList>
    </citation>
    <scope>NUCLEOTIDE SEQUENCE [LARGE SCALE GENOMIC DNA]</scope>
    <source>
        <strain evidence="12 14">CHPA</strain>
    </source>
</reference>
<gene>
    <name evidence="12" type="ORF">DYE49_05015</name>
    <name evidence="11" type="ORF">HNP77_000809</name>
</gene>
<dbReference type="Pfam" id="PF03748">
    <property type="entry name" value="FliL"/>
    <property type="match status" value="1"/>
</dbReference>
<dbReference type="Proteomes" id="UP000593591">
    <property type="component" value="Chromosome"/>
</dbReference>
<comment type="subcellular location">
    <subcellularLocation>
        <location evidence="2">Cell membrane</location>
        <topology evidence="2">Single-pass membrane protein</topology>
    </subcellularLocation>
</comment>
<protein>
    <recommendedName>
        <fullName evidence="10">Flagellar protein FliL</fullName>
    </recommendedName>
</protein>
<comment type="similarity">
    <text evidence="3 10">Belongs to the FliL family.</text>
</comment>
<evidence type="ECO:0000256" key="6">
    <source>
        <dbReference type="ARBA" id="ARBA00022692"/>
    </source>
</evidence>
<dbReference type="EMBL" id="CP031517">
    <property type="protein sequence ID" value="QOS39847.1"/>
    <property type="molecule type" value="Genomic_DNA"/>
</dbReference>
<keyword evidence="11" id="KW-0966">Cell projection</keyword>
<keyword evidence="7 10" id="KW-0283">Flagellar rotation</keyword>
<evidence type="ECO:0000313" key="14">
    <source>
        <dbReference type="Proteomes" id="UP000593591"/>
    </source>
</evidence>
<dbReference type="InterPro" id="IPR005503">
    <property type="entry name" value="FliL"/>
</dbReference>
<comment type="function">
    <text evidence="1 10">Controls the rotational direction of flagella during chemotaxis.</text>
</comment>
<keyword evidence="11" id="KW-0282">Flagellum</keyword>
<evidence type="ECO:0000313" key="13">
    <source>
        <dbReference type="Proteomes" id="UP000578697"/>
    </source>
</evidence>
<keyword evidence="4 10" id="KW-1003">Cell membrane</keyword>
<dbReference type="EMBL" id="JACHFR010000001">
    <property type="protein sequence ID" value="MBB5218465.1"/>
    <property type="molecule type" value="Genomic_DNA"/>
</dbReference>
<sequence>MADEGAADDLGGGDLGGDTSSKKGGVGGLFSGLLKWILIGVAAVILVVTIAVVVFKIMSPSGSAKNIPISEEYKTTREELDWYRSIEQIRTQTSDLVPASVTVTVAIGYKKDDKRAASEITARQVELIDFLRRFFAECTVDDLKATNEDVIKQQIKDQINEDILTSSTIRDVKFTQKDVIQQ</sequence>
<dbReference type="RefSeq" id="WP_184651884.1">
    <property type="nucleotide sequence ID" value="NZ_JACHFR010000001.1"/>
</dbReference>
<evidence type="ECO:0000256" key="10">
    <source>
        <dbReference type="RuleBase" id="RU364125"/>
    </source>
</evidence>
<dbReference type="GO" id="GO:0009425">
    <property type="term" value="C:bacterial-type flagellum basal body"/>
    <property type="evidence" value="ECO:0007669"/>
    <property type="project" value="InterPro"/>
</dbReference>
<keyword evidence="6 10" id="KW-0812">Transmembrane</keyword>
<organism evidence="11 13">
    <name type="scientific">Treponema rectale</name>
    <dbReference type="NCBI Taxonomy" id="744512"/>
    <lineage>
        <taxon>Bacteria</taxon>
        <taxon>Pseudomonadati</taxon>
        <taxon>Spirochaetota</taxon>
        <taxon>Spirochaetia</taxon>
        <taxon>Spirochaetales</taxon>
        <taxon>Treponemataceae</taxon>
        <taxon>Treponema</taxon>
    </lineage>
</organism>
<dbReference type="KEGG" id="trc:DYE49_05015"/>
<dbReference type="Proteomes" id="UP000578697">
    <property type="component" value="Unassembled WGS sequence"/>
</dbReference>
<dbReference type="GO" id="GO:0006935">
    <property type="term" value="P:chemotaxis"/>
    <property type="evidence" value="ECO:0007669"/>
    <property type="project" value="UniProtKB-KW"/>
</dbReference>
<reference evidence="11 13" key="2">
    <citation type="submission" date="2020-08" db="EMBL/GenBank/DDBJ databases">
        <title>Genomic Encyclopedia of Type Strains, Phase IV (KMG-IV): sequencing the most valuable type-strain genomes for metagenomic binning, comparative biology and taxonomic classification.</title>
        <authorList>
            <person name="Goeker M."/>
        </authorList>
    </citation>
    <scope>NUCLEOTIDE SEQUENCE [LARGE SCALE GENOMIC DNA]</scope>
    <source>
        <strain evidence="11 13">DSM 103679</strain>
    </source>
</reference>
<name>A0A840SCF4_9SPIR</name>